<proteinExistence type="predicted"/>
<accession>A0A1D8ETB7</accession>
<organism evidence="1 2">
    <name type="scientific">Propionibacterium phage Anatole</name>
    <dbReference type="NCBI Taxonomy" id="1897531"/>
    <lineage>
        <taxon>Viruses</taxon>
        <taxon>Duplodnaviria</taxon>
        <taxon>Heunggongvirae</taxon>
        <taxon>Uroviricota</taxon>
        <taxon>Caudoviricetes</taxon>
        <taxon>Anatolevirus</taxon>
        <taxon>Anatolevirus anatole</taxon>
    </lineage>
</organism>
<reference evidence="1 2" key="1">
    <citation type="submission" date="2016-07" db="EMBL/GenBank/DDBJ databases">
        <authorList>
            <person name="Modlin R.L."/>
            <person name="Cheng L.S."/>
            <person name="Marinelli L.J."/>
            <person name="Grosset N."/>
            <person name="Gautier M."/>
            <person name="Fitz-Gibbon S."/>
            <person name="Pellegrini M."/>
            <person name="Bowman C.A."/>
            <person name="Russell D.A."/>
            <person name="Jacobs-Sera D."/>
            <person name="Hatfull G.F."/>
        </authorList>
    </citation>
    <scope>NUCLEOTIDE SEQUENCE [LARGE SCALE GENOMIC DNA]</scope>
</reference>
<sequence length="27" mass="3056">MKRASVVMAWLMAVLVMGDGLPRYKEC</sequence>
<dbReference type="KEGG" id="vg:40072399"/>
<name>A0A1D8ETB7_9CAUD</name>
<protein>
    <submittedName>
        <fullName evidence="1">Uncharacterized protein</fullName>
    </submittedName>
</protein>
<dbReference type="Proteomes" id="UP000223795">
    <property type="component" value="Segment"/>
</dbReference>
<dbReference type="RefSeq" id="YP_009596801.1">
    <property type="nucleotide sequence ID" value="NC_041890.1"/>
</dbReference>
<keyword evidence="2" id="KW-1185">Reference proteome</keyword>
<dbReference type="EMBL" id="KX620748">
    <property type="protein sequence ID" value="AOT24291.1"/>
    <property type="molecule type" value="Genomic_DNA"/>
</dbReference>
<evidence type="ECO:0000313" key="1">
    <source>
        <dbReference type="EMBL" id="AOT24291.1"/>
    </source>
</evidence>
<evidence type="ECO:0000313" key="2">
    <source>
        <dbReference type="Proteomes" id="UP000223795"/>
    </source>
</evidence>
<dbReference type="GeneID" id="40072399"/>
<gene>
    <name evidence="1" type="primary">53</name>
    <name evidence="1" type="ORF">ANATOLE_53</name>
</gene>